<dbReference type="Pfam" id="PF00106">
    <property type="entry name" value="adh_short"/>
    <property type="match status" value="1"/>
</dbReference>
<dbReference type="Gene3D" id="3.60.60.10">
    <property type="entry name" value="Penicillin V Acylase, Chain A"/>
    <property type="match status" value="1"/>
</dbReference>
<dbReference type="InParanoid" id="A9V483"/>
<dbReference type="InterPro" id="IPR002347">
    <property type="entry name" value="SDR_fam"/>
</dbReference>
<dbReference type="RefSeq" id="XP_001747582.1">
    <property type="nucleotide sequence ID" value="XM_001747530.1"/>
</dbReference>
<accession>A9V483</accession>
<keyword evidence="2" id="KW-1185">Reference proteome</keyword>
<organism evidence="1 2">
    <name type="scientific">Monosiga brevicollis</name>
    <name type="common">Choanoflagellate</name>
    <dbReference type="NCBI Taxonomy" id="81824"/>
    <lineage>
        <taxon>Eukaryota</taxon>
        <taxon>Choanoflagellata</taxon>
        <taxon>Craspedida</taxon>
        <taxon>Salpingoecidae</taxon>
        <taxon>Monosiga</taxon>
    </lineage>
</organism>
<dbReference type="Gene3D" id="3.40.50.720">
    <property type="entry name" value="NAD(P)-binding Rossmann-like Domain"/>
    <property type="match status" value="1"/>
</dbReference>
<dbReference type="Proteomes" id="UP000001357">
    <property type="component" value="Unassembled WGS sequence"/>
</dbReference>
<sequence length="909" mass="99668">MEQIVAASSSVQAWTLARAADLVALISHPPPPAVMLRHLGQAIKHVVFLPYHNPKWSMPLYWAALSSIGGYLATIAIQNIVLDLAPVNLKHKYNASWALVTGASSGIGKAMAQKLAAQGINVVLAALGDDLLDNTTAELQAQYPHLKFVKCAVNLAAPDFMDSIVTATEGLDVTLVFNNAGFITTGFFHRTPIGRNNANMACNATCIIPITHYFLNKMIAKGQRGLVAFTSSSAGFVPNPLSILYPSTKSFMTVFATSLAAEIKSKGIDTVVVHPSPMATNFFQNSNGMQALESFKRFAVGPSVIADVVFNSAGRFVVRDQGFITIVLRIVTKHTAYDRLVASFSTPLQPCSPHLNPQKWHQDNEQEYGIDTRYLVPQTFFCSQKDFKREERERERYEWFEKERNKEQRDKGKAQREREERERCAALANFTPTLISSGERRVVATYNVSSETQAVYYAIDAEGYDTPFYVLNLTAKNAYEGAIAYGALTGQQGIENINALLKTILPGDPELQAVLERFLDLQFKHHITPHLPQEFLDEFAGLQEADNRTGFNTSIVYSYAIALGGIAVGDVEADILYLLEGELLSDAPQLKANLALRGLTSSAVAGAIATALRERNIFQSCSMFGAFGSRTVGGQLRSGRNLDWLAQSGLAKNKLITIYHYPDQIPYATVAFAGFPGAITGMSAAGVTVHEAGNDSKDVTLNGFVWPLRLRAVMGTVKTQEDALDFWRNTNNTMGINHGIGTASDAKFVALETKAGYTAYFVDNDAREANFSIDGKQYGFPLKDAVWRTNHGYDGVIVEHAVEGRKPSSDSQTRYVLLHDAFVDYEARGVLIDDLQAVNLTAIVGDKGPSKRADFLTCDHAQEGSNIVSATFLPYPNNVMYVAYESGSGDQHRPACCNGYLRFNMSDYF</sequence>
<evidence type="ECO:0000313" key="1">
    <source>
        <dbReference type="EMBL" id="EDQ87662.1"/>
    </source>
</evidence>
<reference evidence="1 2" key="1">
    <citation type="journal article" date="2008" name="Nature">
        <title>The genome of the choanoflagellate Monosiga brevicollis and the origin of metazoans.</title>
        <authorList>
            <consortium name="JGI Sequencing"/>
            <person name="King N."/>
            <person name="Westbrook M.J."/>
            <person name="Young S.L."/>
            <person name="Kuo A."/>
            <person name="Abedin M."/>
            <person name="Chapman J."/>
            <person name="Fairclough S."/>
            <person name="Hellsten U."/>
            <person name="Isogai Y."/>
            <person name="Letunic I."/>
            <person name="Marr M."/>
            <person name="Pincus D."/>
            <person name="Putnam N."/>
            <person name="Rokas A."/>
            <person name="Wright K.J."/>
            <person name="Zuzow R."/>
            <person name="Dirks W."/>
            <person name="Good M."/>
            <person name="Goodstein D."/>
            <person name="Lemons D."/>
            <person name="Li W."/>
            <person name="Lyons J.B."/>
            <person name="Morris A."/>
            <person name="Nichols S."/>
            <person name="Richter D.J."/>
            <person name="Salamov A."/>
            <person name="Bork P."/>
            <person name="Lim W.A."/>
            <person name="Manning G."/>
            <person name="Miller W.T."/>
            <person name="McGinnis W."/>
            <person name="Shapiro H."/>
            <person name="Tjian R."/>
            <person name="Grigoriev I.V."/>
            <person name="Rokhsar D."/>
        </authorList>
    </citation>
    <scope>NUCLEOTIDE SEQUENCE [LARGE SCALE GENOMIC DNA]</scope>
    <source>
        <strain evidence="2">MX1 / ATCC 50154</strain>
    </source>
</reference>
<dbReference type="InterPro" id="IPR047803">
    <property type="entry name" value="DCD1A/B-like"/>
</dbReference>
<evidence type="ECO:0000313" key="2">
    <source>
        <dbReference type="Proteomes" id="UP000001357"/>
    </source>
</evidence>
<dbReference type="PANTHER" id="PTHR35190:SF1">
    <property type="entry name" value="PEPTIDASE C45 HYDROLASE DOMAIN-CONTAINING PROTEIN"/>
    <property type="match status" value="1"/>
</dbReference>
<dbReference type="EMBL" id="CH991558">
    <property type="protein sequence ID" value="EDQ87662.1"/>
    <property type="molecule type" value="Genomic_DNA"/>
</dbReference>
<dbReference type="STRING" id="81824.A9V483"/>
<gene>
    <name evidence="1" type="ORF">MONBRDRAFT_33219</name>
</gene>
<proteinExistence type="predicted"/>
<dbReference type="SUPFAM" id="SSF51735">
    <property type="entry name" value="NAD(P)-binding Rossmann-fold domains"/>
    <property type="match status" value="1"/>
</dbReference>
<dbReference type="GeneID" id="5892873"/>
<dbReference type="PROSITE" id="PS00061">
    <property type="entry name" value="ADH_SHORT"/>
    <property type="match status" value="1"/>
</dbReference>
<dbReference type="InterPro" id="IPR020904">
    <property type="entry name" value="Sc_DH/Rdtase_CS"/>
</dbReference>
<dbReference type="AlphaFoldDB" id="A9V483"/>
<dbReference type="InterPro" id="IPR036291">
    <property type="entry name" value="NAD(P)-bd_dom_sf"/>
</dbReference>
<dbReference type="PANTHER" id="PTHR35190">
    <property type="entry name" value="PROTEIN DCD1B"/>
    <property type="match status" value="1"/>
</dbReference>
<protein>
    <submittedName>
        <fullName evidence="1">Uncharacterized protein</fullName>
    </submittedName>
</protein>
<name>A9V483_MONBE</name>
<dbReference type="eggNOG" id="KOG1014">
    <property type="taxonomic scope" value="Eukaryota"/>
</dbReference>
<dbReference type="KEGG" id="mbr:MONBRDRAFT_33219"/>
<dbReference type="PRINTS" id="PR00081">
    <property type="entry name" value="GDHRDH"/>
</dbReference>